<dbReference type="PANTHER" id="PTHR33437">
    <property type="entry name" value="OS06G0361200 PROTEIN"/>
    <property type="match status" value="1"/>
</dbReference>
<accession>A0A5D3BTT2</accession>
<proteinExistence type="predicted"/>
<evidence type="ECO:0000313" key="3">
    <source>
        <dbReference type="Proteomes" id="UP000321947"/>
    </source>
</evidence>
<name>A0A5D3BTT2_CUCMM</name>
<protein>
    <submittedName>
        <fullName evidence="2">Retrotransposon gag protein</fullName>
    </submittedName>
</protein>
<organism evidence="2 3">
    <name type="scientific">Cucumis melo var. makuwa</name>
    <name type="common">Oriental melon</name>
    <dbReference type="NCBI Taxonomy" id="1194695"/>
    <lineage>
        <taxon>Eukaryota</taxon>
        <taxon>Viridiplantae</taxon>
        <taxon>Streptophyta</taxon>
        <taxon>Embryophyta</taxon>
        <taxon>Tracheophyta</taxon>
        <taxon>Spermatophyta</taxon>
        <taxon>Magnoliopsida</taxon>
        <taxon>eudicotyledons</taxon>
        <taxon>Gunneridae</taxon>
        <taxon>Pentapetalae</taxon>
        <taxon>rosids</taxon>
        <taxon>fabids</taxon>
        <taxon>Cucurbitales</taxon>
        <taxon>Cucurbitaceae</taxon>
        <taxon>Benincaseae</taxon>
        <taxon>Cucumis</taxon>
    </lineage>
</organism>
<reference evidence="2 3" key="1">
    <citation type="submission" date="2019-08" db="EMBL/GenBank/DDBJ databases">
        <title>Draft genome sequences of two oriental melons (Cucumis melo L. var makuwa).</title>
        <authorList>
            <person name="Kwon S.-Y."/>
        </authorList>
    </citation>
    <scope>NUCLEOTIDE SEQUENCE [LARGE SCALE GENOMIC DNA]</scope>
    <source>
        <strain evidence="3">cv. Chang Bougi</strain>
        <tissue evidence="2">Leaf</tissue>
    </source>
</reference>
<evidence type="ECO:0000256" key="1">
    <source>
        <dbReference type="SAM" id="MobiDB-lite"/>
    </source>
</evidence>
<dbReference type="AlphaFoldDB" id="A0A5D3BTT2"/>
<gene>
    <name evidence="2" type="ORF">E5676_scaffold968G00260</name>
</gene>
<sequence>MKSPKAGIVIKENPLYDNSDSASSKSKKETHPDVMSVKMADITIEAAMVEMKRKINFLMKAVEERDHEITALREKMRTRETAESSQTPIVKATDKGKNVYEGPPQTTFMYSKPYTKRIDNLRMPLGYQPPKFQQFNGKGNPKQHIAHFVETCENAGSRGDQLVRQFIRSLKGNAFK</sequence>
<dbReference type="PANTHER" id="PTHR33437:SF2">
    <property type="entry name" value="OS06G0361200 PROTEIN"/>
    <property type="match status" value="1"/>
</dbReference>
<comment type="caution">
    <text evidence="2">The sequence shown here is derived from an EMBL/GenBank/DDBJ whole genome shotgun (WGS) entry which is preliminary data.</text>
</comment>
<evidence type="ECO:0000313" key="2">
    <source>
        <dbReference type="EMBL" id="TYK02887.1"/>
    </source>
</evidence>
<feature type="region of interest" description="Disordered" evidence="1">
    <location>
        <begin position="1"/>
        <end position="32"/>
    </location>
</feature>
<dbReference type="EMBL" id="SSTD01015314">
    <property type="protein sequence ID" value="TYK02887.1"/>
    <property type="molecule type" value="Genomic_DNA"/>
</dbReference>
<dbReference type="Proteomes" id="UP000321947">
    <property type="component" value="Unassembled WGS sequence"/>
</dbReference>